<name>A0A6C0AGR3_9ZZZZ</name>
<evidence type="ECO:0008006" key="3">
    <source>
        <dbReference type="Google" id="ProtNLM"/>
    </source>
</evidence>
<reference evidence="2" key="1">
    <citation type="journal article" date="2020" name="Nature">
        <title>Giant virus diversity and host interactions through global metagenomics.</title>
        <authorList>
            <person name="Schulz F."/>
            <person name="Roux S."/>
            <person name="Paez-Espino D."/>
            <person name="Jungbluth S."/>
            <person name="Walsh D.A."/>
            <person name="Denef V.J."/>
            <person name="McMahon K.D."/>
            <person name="Konstantinidis K.T."/>
            <person name="Eloe-Fadrosh E.A."/>
            <person name="Kyrpides N.C."/>
            <person name="Woyke T."/>
        </authorList>
    </citation>
    <scope>NUCLEOTIDE SEQUENCE</scope>
    <source>
        <strain evidence="2">GVMAG-S-1035118-87</strain>
    </source>
</reference>
<organism evidence="2">
    <name type="scientific">viral metagenome</name>
    <dbReference type="NCBI Taxonomy" id="1070528"/>
    <lineage>
        <taxon>unclassified sequences</taxon>
        <taxon>metagenomes</taxon>
        <taxon>organismal metagenomes</taxon>
    </lineage>
</organism>
<feature type="compositionally biased region" description="Basic residues" evidence="1">
    <location>
        <begin position="437"/>
        <end position="454"/>
    </location>
</feature>
<proteinExistence type="predicted"/>
<sequence length="454" mass="50739">MKGGLKLRNELLLGFVPVMNMIRKGMVTLLTANSLKGFIFKLDLEDEDDSEYLGLDGNGRFTVPVMSYILKIAVITDIVQRLPPLELDKQILKESETYNSFFEETQMQQSIWENSILGGKPEICPSVANLAFFTDTYLMEQMRNRTNGDDVNIINIIDTLEYLIRLNSRTAVLTMPTVPDSKTLGAFIRKARESNPSAEIPAKISVVTKIVRLFLQGYIHLDLHTGNALVFLTDEGISSRIIDFGRIQELTPACEALHHELYSYLNPSRQTRSTASSVVLSNAQKSNIIQRVLVEIHKVDLAYNQRRNRNAHSQMRWVRSSFLDINDKRDENNLAVFEELARTNVVVSSITQETIKSYKSQGLLIHLDSIAHFLQDSALLRPPGAHPGQAAAPPAPAAAAPAAAPPAAAAVNSAEFLELLAETPTPTALTEPPEGGRRKRTRRNKRRKRSTRKR</sequence>
<dbReference type="InterPro" id="IPR011009">
    <property type="entry name" value="Kinase-like_dom_sf"/>
</dbReference>
<dbReference type="SUPFAM" id="SSF56112">
    <property type="entry name" value="Protein kinase-like (PK-like)"/>
    <property type="match status" value="1"/>
</dbReference>
<feature type="compositionally biased region" description="Low complexity" evidence="1">
    <location>
        <begin position="397"/>
        <end position="406"/>
    </location>
</feature>
<dbReference type="AlphaFoldDB" id="A0A6C0AGR3"/>
<dbReference type="EMBL" id="MN740625">
    <property type="protein sequence ID" value="QHS78958.1"/>
    <property type="molecule type" value="Genomic_DNA"/>
</dbReference>
<feature type="compositionally biased region" description="Low complexity" evidence="1">
    <location>
        <begin position="420"/>
        <end position="433"/>
    </location>
</feature>
<evidence type="ECO:0000256" key="1">
    <source>
        <dbReference type="SAM" id="MobiDB-lite"/>
    </source>
</evidence>
<accession>A0A6C0AGR3</accession>
<feature type="region of interest" description="Disordered" evidence="1">
    <location>
        <begin position="382"/>
        <end position="406"/>
    </location>
</feature>
<protein>
    <recommendedName>
        <fullName evidence="3">Protein kinase domain-containing protein</fullName>
    </recommendedName>
</protein>
<evidence type="ECO:0000313" key="2">
    <source>
        <dbReference type="EMBL" id="QHS78958.1"/>
    </source>
</evidence>
<feature type="region of interest" description="Disordered" evidence="1">
    <location>
        <begin position="420"/>
        <end position="454"/>
    </location>
</feature>